<proteinExistence type="predicted"/>
<evidence type="ECO:0000313" key="1">
    <source>
        <dbReference type="EMBL" id="GMT29291.1"/>
    </source>
</evidence>
<accession>A0AAV5WBK7</accession>
<dbReference type="AlphaFoldDB" id="A0AAV5WBK7"/>
<reference evidence="1" key="1">
    <citation type="submission" date="2023-10" db="EMBL/GenBank/DDBJ databases">
        <title>Genome assembly of Pristionchus species.</title>
        <authorList>
            <person name="Yoshida K."/>
            <person name="Sommer R.J."/>
        </authorList>
    </citation>
    <scope>NUCLEOTIDE SEQUENCE</scope>
    <source>
        <strain evidence="1">RS5133</strain>
    </source>
</reference>
<comment type="caution">
    <text evidence="1">The sequence shown here is derived from an EMBL/GenBank/DDBJ whole genome shotgun (WGS) entry which is preliminary data.</text>
</comment>
<sequence length="181" mass="19134">VVGLAGVALGGGATKKCYKANVAVIDEKAKTAKRDADDDSVYAYCDPDDEWCGVTITRDGEDVKAISDCVPKDAGTTVVCKEEVAGKKVVCKCPTEKCNLYSNLFDDAEDMLGHLGVIFDDDIKLFFREKGFTPAKDLTPEQGVTPAKGANPAPAGGSTIANASPVSLLLLVPTFFVVIRQ</sequence>
<dbReference type="Proteomes" id="UP001432322">
    <property type="component" value="Unassembled WGS sequence"/>
</dbReference>
<feature type="non-terminal residue" evidence="1">
    <location>
        <position position="1"/>
    </location>
</feature>
<feature type="non-terminal residue" evidence="1">
    <location>
        <position position="181"/>
    </location>
</feature>
<dbReference type="EMBL" id="BTSY01000005">
    <property type="protein sequence ID" value="GMT29291.1"/>
    <property type="molecule type" value="Genomic_DNA"/>
</dbReference>
<name>A0AAV5WBK7_9BILA</name>
<organism evidence="1 2">
    <name type="scientific">Pristionchus fissidentatus</name>
    <dbReference type="NCBI Taxonomy" id="1538716"/>
    <lineage>
        <taxon>Eukaryota</taxon>
        <taxon>Metazoa</taxon>
        <taxon>Ecdysozoa</taxon>
        <taxon>Nematoda</taxon>
        <taxon>Chromadorea</taxon>
        <taxon>Rhabditida</taxon>
        <taxon>Rhabditina</taxon>
        <taxon>Diplogasteromorpha</taxon>
        <taxon>Diplogasteroidea</taxon>
        <taxon>Neodiplogasteridae</taxon>
        <taxon>Pristionchus</taxon>
    </lineage>
</organism>
<protein>
    <submittedName>
        <fullName evidence="1">Uncharacterized protein</fullName>
    </submittedName>
</protein>
<keyword evidence="2" id="KW-1185">Reference proteome</keyword>
<evidence type="ECO:0000313" key="2">
    <source>
        <dbReference type="Proteomes" id="UP001432322"/>
    </source>
</evidence>
<gene>
    <name evidence="1" type="ORF">PFISCL1PPCAC_20588</name>
</gene>